<dbReference type="InParanoid" id="L2GQN6"/>
<dbReference type="EMBL" id="GL877482">
    <property type="protein sequence ID" value="ELA45924.1"/>
    <property type="molecule type" value="Genomic_DNA"/>
</dbReference>
<evidence type="ECO:0000313" key="2">
    <source>
        <dbReference type="Proteomes" id="UP000011081"/>
    </source>
</evidence>
<evidence type="ECO:0000313" key="1">
    <source>
        <dbReference type="EMBL" id="ELA45924.1"/>
    </source>
</evidence>
<name>L2GQN6_VAVCU</name>
<dbReference type="RefSeq" id="XP_008075593.1">
    <property type="nucleotide sequence ID" value="XM_008077402.1"/>
</dbReference>
<protein>
    <submittedName>
        <fullName evidence="1">Uncharacterized protein</fullName>
    </submittedName>
</protein>
<reference evidence="2" key="1">
    <citation type="submission" date="2011-03" db="EMBL/GenBank/DDBJ databases">
        <title>The genome sequence of Vavraia culicis strain floridensis.</title>
        <authorList>
            <consortium name="The Broad Institute Genome Sequencing Platform"/>
            <person name="Cuomo C."/>
            <person name="Becnel J."/>
            <person name="Sanscrainte N."/>
            <person name="Young S.K."/>
            <person name="Zeng Q."/>
            <person name="Gargeya S."/>
            <person name="Fitzgerald M."/>
            <person name="Haas B."/>
            <person name="Abouelleil A."/>
            <person name="Alvarado L."/>
            <person name="Arachchi H.M."/>
            <person name="Berlin A."/>
            <person name="Chapman S.B."/>
            <person name="Gearin G."/>
            <person name="Goldberg J."/>
            <person name="Griggs A."/>
            <person name="Gujja S."/>
            <person name="Hansen M."/>
            <person name="Heiman D."/>
            <person name="Howarth C."/>
            <person name="Larimer J."/>
            <person name="Lui A."/>
            <person name="MacDonald P.J.P."/>
            <person name="McCowen C."/>
            <person name="Montmayeur A."/>
            <person name="Murphy C."/>
            <person name="Neiman D."/>
            <person name="Pearson M."/>
            <person name="Priest M."/>
            <person name="Roberts A."/>
            <person name="Saif S."/>
            <person name="Shea T."/>
            <person name="Sisk P."/>
            <person name="Stolte C."/>
            <person name="Sykes S."/>
            <person name="Wortman J."/>
            <person name="Nusbaum C."/>
            <person name="Birren B."/>
        </authorList>
    </citation>
    <scope>NUCLEOTIDE SEQUENCE [LARGE SCALE GENOMIC DNA]</scope>
    <source>
        <strain evidence="2">floridensis</strain>
    </source>
</reference>
<sequence length="135" mass="15408">MAHQENVVLWPTICEKSATLDLFTHRLSAGHITLFLSYSVCTQKFPIQKADKILSAVRCNSSRCSFSNICYFTQLMIDDTYWVLDISRKAPKCSNSKYNKNQILDVFQLCLTAITQLATRNTFQTTTHVDNAIFT</sequence>
<proteinExistence type="predicted"/>
<dbReference type="HOGENOM" id="CLU_1887318_0_0_1"/>
<accession>L2GQN6</accession>
<keyword evidence="2" id="KW-1185">Reference proteome</keyword>
<dbReference type="Proteomes" id="UP000011081">
    <property type="component" value="Unassembled WGS sequence"/>
</dbReference>
<dbReference type="AlphaFoldDB" id="L2GQN6"/>
<dbReference type="VEuPathDB" id="MicrosporidiaDB:VCUG_02585"/>
<dbReference type="GeneID" id="19880446"/>
<gene>
    <name evidence="1" type="ORF">VCUG_02585</name>
</gene>
<organism evidence="1 2">
    <name type="scientific">Vavraia culicis (isolate floridensis)</name>
    <name type="common">Microsporidian parasite</name>
    <dbReference type="NCBI Taxonomy" id="948595"/>
    <lineage>
        <taxon>Eukaryota</taxon>
        <taxon>Fungi</taxon>
        <taxon>Fungi incertae sedis</taxon>
        <taxon>Microsporidia</taxon>
        <taxon>Pleistophoridae</taxon>
        <taxon>Vavraia</taxon>
    </lineage>
</organism>